<evidence type="ECO:0000256" key="3">
    <source>
        <dbReference type="ARBA" id="ARBA00022842"/>
    </source>
</evidence>
<dbReference type="PANTHER" id="PTHR46498:SF1">
    <property type="entry name" value="GTP-BINDING PROTEIN 8"/>
    <property type="match status" value="1"/>
</dbReference>
<evidence type="ECO:0000256" key="1">
    <source>
        <dbReference type="ARBA" id="ARBA00022723"/>
    </source>
</evidence>
<dbReference type="InterPro" id="IPR052279">
    <property type="entry name" value="EngB_GTPase"/>
</dbReference>
<keyword evidence="7" id="KW-1185">Reference proteome</keyword>
<evidence type="ECO:0000259" key="5">
    <source>
        <dbReference type="PROSITE" id="PS51706"/>
    </source>
</evidence>
<dbReference type="OrthoDB" id="391988at2759"/>
<evidence type="ECO:0000256" key="2">
    <source>
        <dbReference type="ARBA" id="ARBA00022741"/>
    </source>
</evidence>
<dbReference type="AlphaFoldDB" id="A0A8S3YUR4"/>
<dbReference type="EMBL" id="CAJHNH020000800">
    <property type="protein sequence ID" value="CAG5119948.1"/>
    <property type="molecule type" value="Genomic_DNA"/>
</dbReference>
<accession>A0A8S3YUR4</accession>
<protein>
    <recommendedName>
        <fullName evidence="5">EngB-type G domain-containing protein</fullName>
    </recommendedName>
</protein>
<dbReference type="Pfam" id="PF01926">
    <property type="entry name" value="MMR_HSR1"/>
    <property type="match status" value="1"/>
</dbReference>
<evidence type="ECO:0000313" key="7">
    <source>
        <dbReference type="Proteomes" id="UP000678393"/>
    </source>
</evidence>
<proteinExistence type="predicted"/>
<keyword evidence="1" id="KW-0479">Metal-binding</keyword>
<evidence type="ECO:0000256" key="4">
    <source>
        <dbReference type="ARBA" id="ARBA00023134"/>
    </source>
</evidence>
<dbReference type="SUPFAM" id="SSF52540">
    <property type="entry name" value="P-loop containing nucleoside triphosphate hydrolases"/>
    <property type="match status" value="1"/>
</dbReference>
<comment type="caution">
    <text evidence="6">The sequence shown here is derived from an EMBL/GenBank/DDBJ whole genome shotgun (WGS) entry which is preliminary data.</text>
</comment>
<keyword evidence="2" id="KW-0547">Nucleotide-binding</keyword>
<evidence type="ECO:0000313" key="6">
    <source>
        <dbReference type="EMBL" id="CAG5119948.1"/>
    </source>
</evidence>
<dbReference type="InterPro" id="IPR030393">
    <property type="entry name" value="G_ENGB_dom"/>
</dbReference>
<name>A0A8S3YUR4_9EUPU</name>
<reference evidence="6" key="1">
    <citation type="submission" date="2021-04" db="EMBL/GenBank/DDBJ databases">
        <authorList>
            <consortium name="Molecular Ecology Group"/>
        </authorList>
    </citation>
    <scope>NUCLEOTIDE SEQUENCE</scope>
</reference>
<dbReference type="GO" id="GO:0005739">
    <property type="term" value="C:mitochondrion"/>
    <property type="evidence" value="ECO:0007669"/>
    <property type="project" value="TreeGrafter"/>
</dbReference>
<dbReference type="Gene3D" id="3.40.50.300">
    <property type="entry name" value="P-loop containing nucleotide triphosphate hydrolases"/>
    <property type="match status" value="1"/>
</dbReference>
<organism evidence="6 7">
    <name type="scientific">Candidula unifasciata</name>
    <dbReference type="NCBI Taxonomy" id="100452"/>
    <lineage>
        <taxon>Eukaryota</taxon>
        <taxon>Metazoa</taxon>
        <taxon>Spiralia</taxon>
        <taxon>Lophotrochozoa</taxon>
        <taxon>Mollusca</taxon>
        <taxon>Gastropoda</taxon>
        <taxon>Heterobranchia</taxon>
        <taxon>Euthyneura</taxon>
        <taxon>Panpulmonata</taxon>
        <taxon>Eupulmonata</taxon>
        <taxon>Stylommatophora</taxon>
        <taxon>Helicina</taxon>
        <taxon>Helicoidea</taxon>
        <taxon>Geomitridae</taxon>
        <taxon>Candidula</taxon>
    </lineage>
</organism>
<dbReference type="Proteomes" id="UP000678393">
    <property type="component" value="Unassembled WGS sequence"/>
</dbReference>
<dbReference type="InterPro" id="IPR027417">
    <property type="entry name" value="P-loop_NTPase"/>
</dbReference>
<keyword evidence="4" id="KW-0342">GTP-binding</keyword>
<keyword evidence="3" id="KW-0460">Magnesium</keyword>
<dbReference type="InterPro" id="IPR006073">
    <property type="entry name" value="GTP-bd"/>
</dbReference>
<gene>
    <name evidence="6" type="ORF">CUNI_LOCUS5506</name>
</gene>
<dbReference type="GO" id="GO:0046872">
    <property type="term" value="F:metal ion binding"/>
    <property type="evidence" value="ECO:0007669"/>
    <property type="project" value="UniProtKB-KW"/>
</dbReference>
<feature type="domain" description="EngB-type G" evidence="5">
    <location>
        <begin position="121"/>
        <end position="294"/>
    </location>
</feature>
<dbReference type="CDD" id="cd01876">
    <property type="entry name" value="YihA_EngB"/>
    <property type="match status" value="1"/>
</dbReference>
<dbReference type="GO" id="GO:0005525">
    <property type="term" value="F:GTP binding"/>
    <property type="evidence" value="ECO:0007669"/>
    <property type="project" value="UniProtKB-KW"/>
</dbReference>
<dbReference type="PANTHER" id="PTHR46498">
    <property type="entry name" value="GTP-BINDING PROTEIN 8"/>
    <property type="match status" value="1"/>
</dbReference>
<dbReference type="PROSITE" id="PS51706">
    <property type="entry name" value="G_ENGB"/>
    <property type="match status" value="1"/>
</dbReference>
<sequence>MEKLCHIIPSVPSLIARQILRDTLAASTPVSWSCKRYIHFTSSSLNQKNEPKPASDMFTNPVDSLQPMVQVPIIPESEAAFKPTRQEIEEASRLFEPQNHKGEKFQFLGSWPNPHIMPKWNVPEIAFIGKSNVGKSSLLAAMFAQIPELKVRVSKKPGHTKLMNVFNVNDLFHLVDMPGYGFNMPDHFETSVEAYLKSRRSIMTFILFDGSVGMTKNDQKYFKRYSDLNLPLCMVLTKIDLAKSSSLIRSIMSVLKFREETKANSCFPQPFLVSSVSGEGLAFLQTFIAYLTGQQKISSLS</sequence>